<protein>
    <submittedName>
        <fullName evidence="2">DUF2834 domain-containing protein</fullName>
    </submittedName>
</protein>
<feature type="transmembrane region" description="Helical" evidence="1">
    <location>
        <begin position="51"/>
        <end position="75"/>
    </location>
</feature>
<dbReference type="EMBL" id="JBHUEN010000003">
    <property type="protein sequence ID" value="MFD1880174.1"/>
    <property type="molecule type" value="Genomic_DNA"/>
</dbReference>
<accession>A0ABW4R3B7</accession>
<dbReference type="Proteomes" id="UP001597213">
    <property type="component" value="Unassembled WGS sequence"/>
</dbReference>
<name>A0ABW4R3B7_9RHOB</name>
<dbReference type="InterPro" id="IPR021362">
    <property type="entry name" value="DUF2834"/>
</dbReference>
<evidence type="ECO:0000256" key="1">
    <source>
        <dbReference type="SAM" id="Phobius"/>
    </source>
</evidence>
<sequence length="81" mass="8644">MTPLRLVWLAAAVVGAALHLIYAEGFGPDGIVAAAVLAVWVLVETSVRRNWLALIVLPATAFLGVGCGLPLYLFLRARKVM</sequence>
<evidence type="ECO:0000313" key="2">
    <source>
        <dbReference type="EMBL" id="MFD1880174.1"/>
    </source>
</evidence>
<keyword evidence="3" id="KW-1185">Reference proteome</keyword>
<organism evidence="2 3">
    <name type="scientific">Paracoccus pacificus</name>
    <dbReference type="NCBI Taxonomy" id="1463598"/>
    <lineage>
        <taxon>Bacteria</taxon>
        <taxon>Pseudomonadati</taxon>
        <taxon>Pseudomonadota</taxon>
        <taxon>Alphaproteobacteria</taxon>
        <taxon>Rhodobacterales</taxon>
        <taxon>Paracoccaceae</taxon>
        <taxon>Paracoccus</taxon>
    </lineage>
</organism>
<comment type="caution">
    <text evidence="2">The sequence shown here is derived from an EMBL/GenBank/DDBJ whole genome shotgun (WGS) entry which is preliminary data.</text>
</comment>
<proteinExistence type="predicted"/>
<dbReference type="RefSeq" id="WP_379139470.1">
    <property type="nucleotide sequence ID" value="NZ_JBHUEN010000003.1"/>
</dbReference>
<dbReference type="Pfam" id="PF11196">
    <property type="entry name" value="DUF2834"/>
    <property type="match status" value="1"/>
</dbReference>
<evidence type="ECO:0000313" key="3">
    <source>
        <dbReference type="Proteomes" id="UP001597213"/>
    </source>
</evidence>
<gene>
    <name evidence="2" type="ORF">ACFSCT_00405</name>
</gene>
<reference evidence="3" key="1">
    <citation type="journal article" date="2019" name="Int. J. Syst. Evol. Microbiol.">
        <title>The Global Catalogue of Microorganisms (GCM) 10K type strain sequencing project: providing services to taxonomists for standard genome sequencing and annotation.</title>
        <authorList>
            <consortium name="The Broad Institute Genomics Platform"/>
            <consortium name="The Broad Institute Genome Sequencing Center for Infectious Disease"/>
            <person name="Wu L."/>
            <person name="Ma J."/>
        </authorList>
    </citation>
    <scope>NUCLEOTIDE SEQUENCE [LARGE SCALE GENOMIC DNA]</scope>
    <source>
        <strain evidence="3">CCUG 56029</strain>
    </source>
</reference>
<keyword evidence="1" id="KW-0472">Membrane</keyword>
<keyword evidence="1" id="KW-0812">Transmembrane</keyword>
<keyword evidence="1" id="KW-1133">Transmembrane helix</keyword>